<comment type="caution">
    <text evidence="2">The sequence shown here is derived from an EMBL/GenBank/DDBJ whole genome shotgun (WGS) entry which is preliminary data.</text>
</comment>
<evidence type="ECO:0000313" key="2">
    <source>
        <dbReference type="EMBL" id="KAG9452145.1"/>
    </source>
</evidence>
<dbReference type="Proteomes" id="UP000825729">
    <property type="component" value="Unassembled WGS sequence"/>
</dbReference>
<feature type="region of interest" description="Disordered" evidence="1">
    <location>
        <begin position="99"/>
        <end position="119"/>
    </location>
</feature>
<feature type="compositionally biased region" description="Basic and acidic residues" evidence="1">
    <location>
        <begin position="367"/>
        <end position="378"/>
    </location>
</feature>
<protein>
    <submittedName>
        <fullName evidence="2">Uncharacterized protein</fullName>
    </submittedName>
</protein>
<feature type="region of interest" description="Disordered" evidence="1">
    <location>
        <begin position="1"/>
        <end position="72"/>
    </location>
</feature>
<dbReference type="EMBL" id="JAINDJ010000003">
    <property type="protein sequence ID" value="KAG9452145.1"/>
    <property type="molecule type" value="Genomic_DNA"/>
</dbReference>
<feature type="region of interest" description="Disordered" evidence="1">
    <location>
        <begin position="228"/>
        <end position="253"/>
    </location>
</feature>
<feature type="compositionally biased region" description="Polar residues" evidence="1">
    <location>
        <begin position="32"/>
        <end position="45"/>
    </location>
</feature>
<feature type="compositionally biased region" description="Basic residues" evidence="1">
    <location>
        <begin position="46"/>
        <end position="66"/>
    </location>
</feature>
<proteinExistence type="predicted"/>
<sequence length="406" mass="46382">MEEKKTEEKCASTRPELEEMKRSIYSVEYRRNTSQISPPQKQRPSCTRRRYQKRKRKKKEEKKKLQRPPLFSFLESDMNTHLNHRGGVIAAVSDVGSLDDERNHSNQTLLSKKRSRPQQSPEVVPEQLLICINDLITIAHLVLRRLPTEKAGDGRSLPFLGHPFRDGFELLQIELHDGVCEHPGILLRVPLRHIDHIRLQNDAPDFAVPGPELVDARHRLVVPQPVLPADDAEAGDVSAGDDVDLPEAADGDPVPGRLERAALDEVLVHLGPVESPDDGPDDVERGIDTLRQEGAALPSPPRPRPRLRLRLRLPRVAVPVVVADAPLQFLELGLRDPARDRVLEVRLRFRRLPFFLHHHRAAAASRNSERQREKQSRERKQRKRRRGAILILIFHEKGKKQREGIY</sequence>
<evidence type="ECO:0000256" key="1">
    <source>
        <dbReference type="SAM" id="MobiDB-lite"/>
    </source>
</evidence>
<reference evidence="2 3" key="1">
    <citation type="submission" date="2021-07" db="EMBL/GenBank/DDBJ databases">
        <title>The Aristolochia fimbriata genome: insights into angiosperm evolution, floral development and chemical biosynthesis.</title>
        <authorList>
            <person name="Jiao Y."/>
        </authorList>
    </citation>
    <scope>NUCLEOTIDE SEQUENCE [LARGE SCALE GENOMIC DNA]</scope>
    <source>
        <strain evidence="2">IBCAS-2021</strain>
        <tissue evidence="2">Leaf</tissue>
    </source>
</reference>
<keyword evidence="3" id="KW-1185">Reference proteome</keyword>
<feature type="region of interest" description="Disordered" evidence="1">
    <location>
        <begin position="362"/>
        <end position="384"/>
    </location>
</feature>
<name>A0AAV7ETC5_ARIFI</name>
<feature type="compositionally biased region" description="Basic and acidic residues" evidence="1">
    <location>
        <begin position="1"/>
        <end position="22"/>
    </location>
</feature>
<accession>A0AAV7ETC5</accession>
<organism evidence="2 3">
    <name type="scientific">Aristolochia fimbriata</name>
    <name type="common">White veined hardy Dutchman's pipe vine</name>
    <dbReference type="NCBI Taxonomy" id="158543"/>
    <lineage>
        <taxon>Eukaryota</taxon>
        <taxon>Viridiplantae</taxon>
        <taxon>Streptophyta</taxon>
        <taxon>Embryophyta</taxon>
        <taxon>Tracheophyta</taxon>
        <taxon>Spermatophyta</taxon>
        <taxon>Magnoliopsida</taxon>
        <taxon>Magnoliidae</taxon>
        <taxon>Piperales</taxon>
        <taxon>Aristolochiaceae</taxon>
        <taxon>Aristolochia</taxon>
    </lineage>
</organism>
<gene>
    <name evidence="2" type="ORF">H6P81_005049</name>
</gene>
<evidence type="ECO:0000313" key="3">
    <source>
        <dbReference type="Proteomes" id="UP000825729"/>
    </source>
</evidence>
<feature type="compositionally biased region" description="Acidic residues" evidence="1">
    <location>
        <begin position="230"/>
        <end position="250"/>
    </location>
</feature>
<dbReference type="AlphaFoldDB" id="A0AAV7ETC5"/>